<proteinExistence type="predicted"/>
<sequence>MTQVTSIALLLGMAVLGRCDTPCKSTTTDIISPTTTTCTSTSVEYSSSTQPSVSCTSTSAEYLSSVQVTPNATTTTCTSTTAEYSHRADHAASTPCSSMKDGPGPSSTNVSGSVLSSLDSLSVVETPCRRGTGVTCPAAHAASGGPGRHTGTAFPLPPYPLSNHTSCTSTTADYSHLLYPTASTPCTSANDGRGWYSVNTSRSVLPSFVGSASEVKPPHGHNTSAHYLSVHSGSLRIGSHISTPSPLPPYPLGNYTTTCADAIPSSITHIPIGPVGSSHPYSNSLPPYPLANYTSSYANATAPATDDTTPCAEMAPCEETGESSYEIELFKDEIAVDEAGNPIPIRFGMEALLTFFNETPYAPWRWPELPGRGNPITGSPDDFKETTCTGEFIDSYEETRASRHLNYFCNRWQVEEERLFASTSSKTTIFMCSWGGRHNCSLALWEEASSHLDRECGMSGTGYVSLGKLRIGRERPSENVTFCDRLNHSPLFDYRINQREVLVDGMEYEEWRILNRRKQAKKDYAPKDMSEEHDAPP</sequence>
<organism evidence="1 2">
    <name type="scientific">Lecanicillium saksenae</name>
    <dbReference type="NCBI Taxonomy" id="468837"/>
    <lineage>
        <taxon>Eukaryota</taxon>
        <taxon>Fungi</taxon>
        <taxon>Dikarya</taxon>
        <taxon>Ascomycota</taxon>
        <taxon>Pezizomycotina</taxon>
        <taxon>Sordariomycetes</taxon>
        <taxon>Hypocreomycetidae</taxon>
        <taxon>Hypocreales</taxon>
        <taxon>Cordycipitaceae</taxon>
        <taxon>Lecanicillium</taxon>
    </lineage>
</organism>
<dbReference type="EMBL" id="JANAKD010000490">
    <property type="protein sequence ID" value="KAJ3493412.1"/>
    <property type="molecule type" value="Genomic_DNA"/>
</dbReference>
<comment type="caution">
    <text evidence="1">The sequence shown here is derived from an EMBL/GenBank/DDBJ whole genome shotgun (WGS) entry which is preliminary data.</text>
</comment>
<protein>
    <submittedName>
        <fullName evidence="1">Uncharacterized protein</fullName>
    </submittedName>
</protein>
<reference evidence="1" key="1">
    <citation type="submission" date="2022-07" db="EMBL/GenBank/DDBJ databases">
        <title>Genome Sequence of Lecanicillium saksenae.</title>
        <authorList>
            <person name="Buettner E."/>
        </authorList>
    </citation>
    <scope>NUCLEOTIDE SEQUENCE</scope>
    <source>
        <strain evidence="1">VT-O1</strain>
    </source>
</reference>
<keyword evidence="2" id="KW-1185">Reference proteome</keyword>
<evidence type="ECO:0000313" key="2">
    <source>
        <dbReference type="Proteomes" id="UP001148737"/>
    </source>
</evidence>
<name>A0ACC1QUL2_9HYPO</name>
<accession>A0ACC1QUL2</accession>
<dbReference type="Proteomes" id="UP001148737">
    <property type="component" value="Unassembled WGS sequence"/>
</dbReference>
<gene>
    <name evidence="1" type="ORF">NLG97_g4746</name>
</gene>
<evidence type="ECO:0000313" key="1">
    <source>
        <dbReference type="EMBL" id="KAJ3493412.1"/>
    </source>
</evidence>